<keyword evidence="3" id="KW-1185">Reference proteome</keyword>
<feature type="compositionally biased region" description="Polar residues" evidence="1">
    <location>
        <begin position="52"/>
        <end position="68"/>
    </location>
</feature>
<reference evidence="2" key="1">
    <citation type="submission" date="2020-04" db="EMBL/GenBank/DDBJ databases">
        <title>Analysis of mating type loci in Filobasidium floriforme.</title>
        <authorList>
            <person name="Nowrousian M."/>
        </authorList>
    </citation>
    <scope>NUCLEOTIDE SEQUENCE</scope>
    <source>
        <strain evidence="2">CBS 6242</strain>
    </source>
</reference>
<gene>
    <name evidence="2" type="ORF">FFLO_02192</name>
</gene>
<comment type="caution">
    <text evidence="2">The sequence shown here is derived from an EMBL/GenBank/DDBJ whole genome shotgun (WGS) entry which is preliminary data.</text>
</comment>
<name>A0A8K0NU97_9TREE</name>
<feature type="region of interest" description="Disordered" evidence="1">
    <location>
        <begin position="24"/>
        <end position="68"/>
    </location>
</feature>
<evidence type="ECO:0000256" key="1">
    <source>
        <dbReference type="SAM" id="MobiDB-lite"/>
    </source>
</evidence>
<evidence type="ECO:0000313" key="3">
    <source>
        <dbReference type="Proteomes" id="UP000812966"/>
    </source>
</evidence>
<dbReference type="AlphaFoldDB" id="A0A8K0NU97"/>
<dbReference type="EMBL" id="JABELV010000033">
    <property type="protein sequence ID" value="KAG7562412.1"/>
    <property type="molecule type" value="Genomic_DNA"/>
</dbReference>
<dbReference type="Proteomes" id="UP000812966">
    <property type="component" value="Unassembled WGS sequence"/>
</dbReference>
<sequence length="68" mass="7505">MERSNLCGMSRLISCLTVRDRTSRIVGSPRHSHNSAPTSFKLPANKLERSPSNHQLDNSGRLGTSSRV</sequence>
<accession>A0A8K0NU97</accession>
<organism evidence="2 3">
    <name type="scientific">Filobasidium floriforme</name>
    <dbReference type="NCBI Taxonomy" id="5210"/>
    <lineage>
        <taxon>Eukaryota</taxon>
        <taxon>Fungi</taxon>
        <taxon>Dikarya</taxon>
        <taxon>Basidiomycota</taxon>
        <taxon>Agaricomycotina</taxon>
        <taxon>Tremellomycetes</taxon>
        <taxon>Filobasidiales</taxon>
        <taxon>Filobasidiaceae</taxon>
        <taxon>Filobasidium</taxon>
    </lineage>
</organism>
<proteinExistence type="predicted"/>
<protein>
    <submittedName>
        <fullName evidence="2">Uncharacterized protein</fullName>
    </submittedName>
</protein>
<evidence type="ECO:0000313" key="2">
    <source>
        <dbReference type="EMBL" id="KAG7562412.1"/>
    </source>
</evidence>